<accession>A0A382FPH0</accession>
<feature type="domain" description="Prolyl 4-hydroxylase alpha subunit Fe(2+) 2OG dioxygenase" evidence="1">
    <location>
        <begin position="50"/>
        <end position="138"/>
    </location>
</feature>
<name>A0A382FPH0_9ZZZZ</name>
<evidence type="ECO:0000313" key="2">
    <source>
        <dbReference type="EMBL" id="SVB64123.1"/>
    </source>
</evidence>
<dbReference type="Gene3D" id="2.60.120.620">
    <property type="entry name" value="q2cbj1_9rhob like domain"/>
    <property type="match status" value="1"/>
</dbReference>
<dbReference type="Pfam" id="PF13640">
    <property type="entry name" value="2OG-FeII_Oxy_3"/>
    <property type="match status" value="1"/>
</dbReference>
<dbReference type="AlphaFoldDB" id="A0A382FPH0"/>
<protein>
    <recommendedName>
        <fullName evidence="1">Prolyl 4-hydroxylase alpha subunit Fe(2+) 2OG dioxygenase domain-containing protein</fullName>
    </recommendedName>
</protein>
<evidence type="ECO:0000259" key="1">
    <source>
        <dbReference type="Pfam" id="PF13640"/>
    </source>
</evidence>
<dbReference type="EMBL" id="UINC01050766">
    <property type="protein sequence ID" value="SVB64123.1"/>
    <property type="molecule type" value="Genomic_DNA"/>
</dbReference>
<gene>
    <name evidence="2" type="ORF">METZ01_LOCUS216977</name>
</gene>
<sequence>MKEYYGEGQFINKIRQYLHSKKCIEWVEKESGLGGLIIDAYGTGEGVSLMKKDDMLDVHIDFNWNNRIKAHRAVNLLVYVGKCEGGEYHVLDENKEVELFCEEPKHNSAILTRHSETISHGVKPITSGERYSIRQFYYKTEAIEPSNPHQSLYWMDENKQWYNPEKQMPTNS</sequence>
<proteinExistence type="predicted"/>
<dbReference type="InterPro" id="IPR044862">
    <property type="entry name" value="Pro_4_hyd_alph_FE2OG_OXY"/>
</dbReference>
<reference evidence="2" key="1">
    <citation type="submission" date="2018-05" db="EMBL/GenBank/DDBJ databases">
        <authorList>
            <person name="Lanie J.A."/>
            <person name="Ng W.-L."/>
            <person name="Kazmierczak K.M."/>
            <person name="Andrzejewski T.M."/>
            <person name="Davidsen T.M."/>
            <person name="Wayne K.J."/>
            <person name="Tettelin H."/>
            <person name="Glass J.I."/>
            <person name="Rusch D."/>
            <person name="Podicherti R."/>
            <person name="Tsui H.-C.T."/>
            <person name="Winkler M.E."/>
        </authorList>
    </citation>
    <scope>NUCLEOTIDE SEQUENCE</scope>
</reference>
<organism evidence="2">
    <name type="scientific">marine metagenome</name>
    <dbReference type="NCBI Taxonomy" id="408172"/>
    <lineage>
        <taxon>unclassified sequences</taxon>
        <taxon>metagenomes</taxon>
        <taxon>ecological metagenomes</taxon>
    </lineage>
</organism>